<evidence type="ECO:0008006" key="4">
    <source>
        <dbReference type="Google" id="ProtNLM"/>
    </source>
</evidence>
<evidence type="ECO:0000256" key="1">
    <source>
        <dbReference type="SAM" id="MobiDB-lite"/>
    </source>
</evidence>
<dbReference type="GO" id="GO:0003972">
    <property type="term" value="F:RNA ligase (ATP) activity"/>
    <property type="evidence" value="ECO:0007669"/>
    <property type="project" value="InterPro"/>
</dbReference>
<keyword evidence="3" id="KW-1185">Reference proteome</keyword>
<feature type="compositionally biased region" description="Polar residues" evidence="1">
    <location>
        <begin position="34"/>
        <end position="45"/>
    </location>
</feature>
<dbReference type="GO" id="GO:0006388">
    <property type="term" value="P:tRNA splicing, via endonucleolytic cleavage and ligation"/>
    <property type="evidence" value="ECO:0007669"/>
    <property type="project" value="InterPro"/>
</dbReference>
<protein>
    <recommendedName>
        <fullName evidence="4">tRNA ligase 1</fullName>
    </recommendedName>
</protein>
<dbReference type="OMA" id="EMRESSW"/>
<feature type="region of interest" description="Disordered" evidence="1">
    <location>
        <begin position="1"/>
        <end position="105"/>
    </location>
</feature>
<evidence type="ECO:0000313" key="3">
    <source>
        <dbReference type="Proteomes" id="UP000825935"/>
    </source>
</evidence>
<evidence type="ECO:0000313" key="2">
    <source>
        <dbReference type="EMBL" id="KAH7444042.1"/>
    </source>
</evidence>
<name>A0A8T2V9I2_CERRI</name>
<dbReference type="OrthoDB" id="1912039at2759"/>
<comment type="caution">
    <text evidence="2">The sequence shown here is derived from an EMBL/GenBank/DDBJ whole genome shotgun (WGS) entry which is preliminary data.</text>
</comment>
<dbReference type="AlphaFoldDB" id="A0A8T2V9I2"/>
<dbReference type="PANTHER" id="PTHR35460:SF1">
    <property type="entry name" value="TRNA LIGASE 1"/>
    <property type="match status" value="1"/>
</dbReference>
<dbReference type="InterPro" id="IPR038837">
    <property type="entry name" value="tRNA_ligase_1"/>
</dbReference>
<reference evidence="2" key="1">
    <citation type="submission" date="2021-08" db="EMBL/GenBank/DDBJ databases">
        <title>WGS assembly of Ceratopteris richardii.</title>
        <authorList>
            <person name="Marchant D.B."/>
            <person name="Chen G."/>
            <person name="Jenkins J."/>
            <person name="Shu S."/>
            <person name="Leebens-Mack J."/>
            <person name="Grimwood J."/>
            <person name="Schmutz J."/>
            <person name="Soltis P."/>
            <person name="Soltis D."/>
            <person name="Chen Z.-H."/>
        </authorList>
    </citation>
    <scope>NUCLEOTIDE SEQUENCE</scope>
    <source>
        <strain evidence="2">Whitten #5841</strain>
        <tissue evidence="2">Leaf</tissue>
    </source>
</reference>
<gene>
    <name evidence="2" type="ORF">KP509_02G061700</name>
</gene>
<organism evidence="2 3">
    <name type="scientific">Ceratopteris richardii</name>
    <name type="common">Triangle waterfern</name>
    <dbReference type="NCBI Taxonomy" id="49495"/>
    <lineage>
        <taxon>Eukaryota</taxon>
        <taxon>Viridiplantae</taxon>
        <taxon>Streptophyta</taxon>
        <taxon>Embryophyta</taxon>
        <taxon>Tracheophyta</taxon>
        <taxon>Polypodiopsida</taxon>
        <taxon>Polypodiidae</taxon>
        <taxon>Polypodiales</taxon>
        <taxon>Pteridineae</taxon>
        <taxon>Pteridaceae</taxon>
        <taxon>Parkerioideae</taxon>
        <taxon>Ceratopteris</taxon>
    </lineage>
</organism>
<accession>A0A8T2V9I2</accession>
<sequence>MDPRETGRKGGSRGHRWKHELDYGYSNETEMRESSWNSQEKQVASRNRWVARQDGSSTVSTHENPRRDPVDGKASSAASTYEKRGTDLLDGKVQSEGSEAGPSLERGTFAQARLRATFYPKFENEKSDLEIRTRMIEVVQSGMGVLEVTLKHSGSLFMYSGDHAGAFAKNSYGNLYTAVGVFVLGTTFREAWGSQASQKQREFNDYIERCHICVSMELVTAVLGDHGQRPLHDYVVVTAVTDLNGKPRFFSTPELIAFCRQWRLPTNHVWLFSTRKSATSFFTAYDALCEEGIATEVSRTLDEVSDVSAPGSKSHTVVQGEILEGLVARIVSPESAERMKKVLQDYPLQVCMDSEKYLPQKGLREIYAQHMASEEEQVKALLNAVGSDMCSDWSDWGLEGTNNSLLYKFLKATPLDLMTKKFQEMLNLLLNRNMKVRYPCRYKGFDAKERKTHFRMTVHVLDDYVFRKYQIEMKRNPDLWPLYRGFFVDVYIMHGDRRPESVVSLTDRISESLQISHERDNGSADEVENLMVKLKFLPYKIRTFLIRNGLSTLFDNGFPAYRKYYLKQMGIWKTSFEKQQQLDWLLTEWAQYITSKYRGRGPNNHTYLSEAEPFLEQFAKRSTQNKRLVGYTGSVTATESLKEEVIESSALSVQESLTVAKQEKIDMKGKGMVIFFPAIPGCGKSAVCKELLNDPGELVANGRSIHSLMGDLVKGKYWPLLAKERQKRPKETITLADKNAPNVEVWDTVRDICNDTSAIGVPVVPDSPGTELNPFALDALALFMYRVIQRQNHPGNLDKESPNAGYVLLMFYNLYSRKNRKEFEGALRQQFGFLVKLPILKPERPPLPSAIQDVLSEGLDLFGSHSRKHGKLDSSKGSLSQKWSIWEKNLRQVLNRNAVYFNDIQTPFKEAFESVRQQLIAILKGEVPINSAGEEVRSFNNITYAALTLPVNEVTQTLQHLAATNIDIENYFCDRMVILNSAHVTLAHKHAHGVAAVAKFGDLRGVEVPVMLTAFLFSAKLCALEARIMENEKGIYSRNPWPHVTVWTAKGTRPKESNFLPQMLQSGHAWRVDFAPVVLSGVVELL</sequence>
<proteinExistence type="predicted"/>
<dbReference type="EMBL" id="CM035407">
    <property type="protein sequence ID" value="KAH7444042.1"/>
    <property type="molecule type" value="Genomic_DNA"/>
</dbReference>
<feature type="compositionally biased region" description="Basic and acidic residues" evidence="1">
    <location>
        <begin position="81"/>
        <end position="90"/>
    </location>
</feature>
<dbReference type="Proteomes" id="UP000825935">
    <property type="component" value="Chromosome 2"/>
</dbReference>
<dbReference type="PANTHER" id="PTHR35460">
    <property type="entry name" value="TRNA LIGASE 1"/>
    <property type="match status" value="1"/>
</dbReference>